<name>A0A839EU30_9GAMM</name>
<accession>A0A839EU30</accession>
<dbReference type="RefSeq" id="WP_182529223.1">
    <property type="nucleotide sequence ID" value="NZ_JACGXL010000001.1"/>
</dbReference>
<dbReference type="Gene3D" id="3.90.320.10">
    <property type="match status" value="1"/>
</dbReference>
<evidence type="ECO:0008006" key="3">
    <source>
        <dbReference type="Google" id="ProtNLM"/>
    </source>
</evidence>
<dbReference type="Proteomes" id="UP000550401">
    <property type="component" value="Unassembled WGS sequence"/>
</dbReference>
<keyword evidence="2" id="KW-1185">Reference proteome</keyword>
<proteinExistence type="predicted"/>
<evidence type="ECO:0000313" key="2">
    <source>
        <dbReference type="Proteomes" id="UP000550401"/>
    </source>
</evidence>
<organism evidence="1 2">
    <name type="scientific">Dokdonella fugitiva</name>
    <dbReference type="NCBI Taxonomy" id="328517"/>
    <lineage>
        <taxon>Bacteria</taxon>
        <taxon>Pseudomonadati</taxon>
        <taxon>Pseudomonadota</taxon>
        <taxon>Gammaproteobacteria</taxon>
        <taxon>Lysobacterales</taxon>
        <taxon>Rhodanobacteraceae</taxon>
        <taxon>Dokdonella</taxon>
    </lineage>
</organism>
<gene>
    <name evidence="1" type="ORF">FHW12_000304</name>
</gene>
<dbReference type="AlphaFoldDB" id="A0A839EU30"/>
<dbReference type="EMBL" id="JACGXL010000001">
    <property type="protein sequence ID" value="MBA8886113.1"/>
    <property type="molecule type" value="Genomic_DNA"/>
</dbReference>
<protein>
    <recommendedName>
        <fullName evidence="3">PD-(D/E)XK nuclease superfamily protein</fullName>
    </recommendedName>
</protein>
<reference evidence="1 2" key="1">
    <citation type="submission" date="2020-07" db="EMBL/GenBank/DDBJ databases">
        <title>Genomic Encyclopedia of Type Strains, Phase IV (KMG-V): Genome sequencing to study the core and pangenomes of soil and plant-associated prokaryotes.</title>
        <authorList>
            <person name="Whitman W."/>
        </authorList>
    </citation>
    <scope>NUCLEOTIDE SEQUENCE [LARGE SCALE GENOMIC DNA]</scope>
    <source>
        <strain evidence="1 2">RH2WT43</strain>
    </source>
</reference>
<sequence length="358" mass="39899">MVAIPAIADPTIDALRAAVEARAAAEEPRTYLGMSSIGRPCDRELWLTFRWAMPSPYSVDALWRFEDGHRSEEVMAARLRLVPGVHLRTVDPRTGQQFGFADLGGHFRGHCDGMVTGLLQAPKALHVWEGKATNEKKHADLIKLKQKVGEKNALHEWDYTYYAQAVMYMAYAEAPRHYLTCSSPGARAMVGVRTDANLDLARTLRDRAERIITAAEPPPKLSDNPGWYQCKMCQLYSLCHGRAMPAVNCRTCAHATPEMDGDGRWSCARRKRDITKAEQLKGCAGHRYIPKLIPFAEAVDADPVANWVEYRMPDGRTFRNGDPAANCYTSDELRVIDPAMIGDAGADLLRTAFDGRHV</sequence>
<comment type="caution">
    <text evidence="1">The sequence shown here is derived from an EMBL/GenBank/DDBJ whole genome shotgun (WGS) entry which is preliminary data.</text>
</comment>
<dbReference type="InterPro" id="IPR011604">
    <property type="entry name" value="PDDEXK-like_dom_sf"/>
</dbReference>
<evidence type="ECO:0000313" key="1">
    <source>
        <dbReference type="EMBL" id="MBA8886113.1"/>
    </source>
</evidence>